<feature type="compositionally biased region" description="Basic and acidic residues" evidence="12">
    <location>
        <begin position="394"/>
        <end position="406"/>
    </location>
</feature>
<dbReference type="GO" id="GO:0034727">
    <property type="term" value="P:piecemeal microautophagy of the nucleus"/>
    <property type="evidence" value="ECO:0007669"/>
    <property type="project" value="TreeGrafter"/>
</dbReference>
<feature type="compositionally biased region" description="Gly residues" evidence="12">
    <location>
        <begin position="1219"/>
        <end position="1229"/>
    </location>
</feature>
<evidence type="ECO:0000256" key="8">
    <source>
        <dbReference type="ARBA" id="ARBA00023055"/>
    </source>
</evidence>
<evidence type="ECO:0000256" key="6">
    <source>
        <dbReference type="ARBA" id="ARBA00022824"/>
    </source>
</evidence>
<evidence type="ECO:0000256" key="3">
    <source>
        <dbReference type="ARBA" id="ARBA00009714"/>
    </source>
</evidence>
<comment type="similarity">
    <text evidence="3">Belongs to the ATG2 family.</text>
</comment>
<dbReference type="GO" id="GO:0006869">
    <property type="term" value="P:lipid transport"/>
    <property type="evidence" value="ECO:0007669"/>
    <property type="project" value="UniProtKB-KW"/>
</dbReference>
<feature type="region of interest" description="Disordered" evidence="12">
    <location>
        <begin position="986"/>
        <end position="1043"/>
    </location>
</feature>
<comment type="catalytic activity">
    <reaction evidence="11">
        <text>a 1,2-diacyl-sn-glycero-3-phosphoethanolamine(in) = a 1,2-diacyl-sn-glycero-3-phosphoethanolamine(out)</text>
        <dbReference type="Rhea" id="RHEA:38895"/>
        <dbReference type="ChEBI" id="CHEBI:64612"/>
    </reaction>
</comment>
<comment type="subcellular location">
    <subcellularLocation>
        <location evidence="1">Endoplasmic reticulum membrane</location>
        <topology evidence="1">Peripheral membrane protein</topology>
    </subcellularLocation>
    <subcellularLocation>
        <location evidence="2">Preautophagosomal structure membrane</location>
        <topology evidence="2">Peripheral membrane protein</topology>
    </subcellularLocation>
</comment>
<feature type="compositionally biased region" description="Acidic residues" evidence="12">
    <location>
        <begin position="407"/>
        <end position="421"/>
    </location>
</feature>
<feature type="region of interest" description="Disordered" evidence="12">
    <location>
        <begin position="245"/>
        <end position="285"/>
    </location>
</feature>
<sequence length="2507" mass="271729">MAGSAGFYYTEAMGSKRSTLNARDTETPNARQHSVCYRSGAKHGSVVTFESLDDQASDALSVFDPKTWLAFWAILRSALNELCEGQGWGIEVTGGHIGSVTVNVPYDSLLAKDSSIEVSNLTISLRPKARPTDGTSMLESMWSSMSSSMQLAQEYLERESGGSTADGHSITSGGRSGSGGGNGGGGQQLPPSAMEGLENFAQIIDNVLNRIKAKLFDTEVRIEYLAPDGERGVAVIVKIKSIDYQNEAGNDPPDRGSPKSSSSSGSDASGHTIGGSRQNQQQQQKSFLIATHATHHITIEGITFYTEEFRIENPRLRRQQQQRTGVDGSHQTAAATVPMVDESMITSDQFRSAISSLPLGGSTEGDGYYSYSNTSACDSGSSPANSRSGGGFYRRSDSSGTDRETDPGEEDDEDADSGEDEYGEYGVRMYRSGEIIVGKIASRQEIRLKMKQADNLPGPNVELELSVGSIQLFLTPRQLHSLVLVCDSFLGSNEEPPPPPSSRELKGQAGRRHQEPSASAAELEYQQNMTRMGGGIGLNQGWSLADPMQTMIQEQAEFLQQDYRDEEGEICSESIMSSTSSMTSSFTSGSTASRTTATSAASRRRMIDPDANADISKFNVRVAAIALVLLHDDLLLESSTNGATYSTESPLSEASVQQLQTKADRFFRSVGVLGLGLGANDIVNAGLVLDGACDSSHLRLLLAPIILEGDEQRNRCGSLLRFSLSIARADLREVLPEASIPLVEFYREQLRPNSAGSAQLPKRPEISVTFEQSCNALRGTSGKRFSPPRTKIHFMMAPFLTEFDITILDRLSSLLYQSPFASYYYANVASGTAVPTPDSPPTPAAGTQVRNSKLEPKTELQLESLAVDFRLRFPIPDLRPIHDPQRVPWWRRNIRPDFILLKLERVRTVITLNPHPVYDISANEIKLYYYESEPVVAQPGTTSAGGAGGVNIGKTVMQENASPGQVPSVEYPRIVIEIPSEAALQKALQQDPAAQASSSSSARGKTGAAGNVGQQQQQHYRSQEESDSEPTSGESFGVATGRCKEDTPFSAKRVCRESDTPHGKTAANAGIPEVPETLTLPGDTDEMNAFCSCAMKRAKLQIRVELPVVSLQMKSKHLYEVIYNRISTDLLLWEPSAPSATAAAEAQLNAQHASKVSFQEPEISLAGMGMMDSIYMPYTMCQSGIQLDSSSSATNSESESDSDGIFYSVYDRSKNTSGGNVGGNIGAGRKGSSHSHRSSSHGGRLAPSTVGSDRGANTIAFQVNIGQGILTMFVPVRDAQKHVIPGQLGEFVIRLNSGTIFSVNGFHGNANLGYLCIQGRSAEFYHCGLIPTPASNPPLRLINSVLPSYLQCTLYPTPKNLTLHEQRGCANREMISLAIQIKSVPDLAIKRIRMAAGIQLTTLRHHSTLPQHSWLTQLIDMLDVVDYPVQGYTPLGVVTEMHLHLWDCAIDYRPLYFPYRAIITVGSFMISSNITSGSSGLTLNFIAEDVTLSLAPQQVQPSTSGGKDSSSTSSHQHQVANSSKITVLPANELVCVVEVGLFEISLMLNERVTVKFPKFDLRTAINDVHVRTCADSARALAQLIGYLAAEGDLLLPEGDTGGDDISCGGSSSVGTLDTTVGGVASLEQKEVSQGGSLPMGGETEGELLPVRPPSSASGPVVTPKQQQRVNTLMADAMEESLYIESTASGDGVDDDALLGGADGGAGVEMFFFPDEDQRKPPKDGEKVRVGGGTLVSDSNSNKRRFGSDDDSLSIDEGSSIPSSFHDDDHYWRHHHQQQQQQQQEEMNPSAGVDDDCTSVNLRELINFERSVLGQQTYNYGAGDDEDDDTGVEALPQVTNELGDVSKLSRRRPQASLVVTQQRKISSDTDDDFCIIADEERPHRGGDSNNQEVPVSEDPIRIVDNHFSVPTGKPDLLKAPEGFPSAVERYTICEMTITWHIYGGRDFLTKDDRRKKTKQQQQQVAGQGTTGAKGTPSNFPTAMPMSEAYKSGVSYSKGSPSVSFGGGSAAAAALAKLTWKTRGGTERQHDTTMEIHISKVQFSHETYPGCTKEASRQVLLINELEIVDGLAVSNIKKFLYHPKLPSRPTSKQSTNHMVVIKALHMRPNPALPAQECCLRVSVLPIRLNIDQDSLLFLINFFNQLGGGGDLSEGGPQGSAGSSAGNGGGRSSQTTTPAHQPPVMTVESLPEAVQELQAKKMVSENLMLLIEEEEKHKDAQEQGGMAAYGDSGDSGAPIYFRNVIFSPDVPIRIDYHGKRMELSHGSIAGLLMGLGQLQCSEIRLKKISYRHGLLGVDRLLNFLLQEWLQDIKKHQLPKIIGGLGPMYSLVQLLQGIWDLFWLPIEQYQKDGRIVRGLQRGAQSFTARTALAALEITTRIIHLLQITAETAYDMISPGPSIRRGRGNRKGKRKRLHPPQDIREGMSNAIQIVREGISETAHNLVEITALEHDQKGYTGAVGAVMRQIPPIVVQPIVLATQATSNVLGGVRNQLVPDARAEAREKYKDDVE</sequence>
<feature type="compositionally biased region" description="Low complexity" evidence="12">
    <location>
        <begin position="993"/>
        <end position="1018"/>
    </location>
</feature>
<dbReference type="GO" id="GO:0061709">
    <property type="term" value="P:reticulophagy"/>
    <property type="evidence" value="ECO:0007669"/>
    <property type="project" value="TreeGrafter"/>
</dbReference>
<reference evidence="14" key="2">
    <citation type="submission" date="2020-05" db="UniProtKB">
        <authorList>
            <consortium name="EnsemblMetazoa"/>
        </authorList>
    </citation>
    <scope>IDENTIFICATION</scope>
</reference>
<keyword evidence="9" id="KW-0472">Membrane</keyword>
<evidence type="ECO:0000256" key="11">
    <source>
        <dbReference type="ARBA" id="ARBA00024615"/>
    </source>
</evidence>
<keyword evidence="5" id="KW-0813">Transport</keyword>
<dbReference type="VEuPathDB" id="VectorBase:ASIS003839"/>
<evidence type="ECO:0000256" key="1">
    <source>
        <dbReference type="ARBA" id="ARBA00004406"/>
    </source>
</evidence>
<evidence type="ECO:0000256" key="4">
    <source>
        <dbReference type="ARBA" id="ARBA00018070"/>
    </source>
</evidence>
<evidence type="ECO:0000313" key="15">
    <source>
        <dbReference type="Proteomes" id="UP000030765"/>
    </source>
</evidence>
<dbReference type="EMBL" id="ATLV01010765">
    <property type="status" value="NOT_ANNOTATED_CDS"/>
    <property type="molecule type" value="Genomic_DNA"/>
</dbReference>
<feature type="region of interest" description="Disordered" evidence="12">
    <location>
        <begin position="153"/>
        <end position="193"/>
    </location>
</feature>
<reference evidence="13 15" key="1">
    <citation type="journal article" date="2014" name="BMC Genomics">
        <title>Genome sequence of Anopheles sinensis provides insight into genetics basis of mosquito competence for malaria parasites.</title>
        <authorList>
            <person name="Zhou D."/>
            <person name="Zhang D."/>
            <person name="Ding G."/>
            <person name="Shi L."/>
            <person name="Hou Q."/>
            <person name="Ye Y."/>
            <person name="Xu Y."/>
            <person name="Zhou H."/>
            <person name="Xiong C."/>
            <person name="Li S."/>
            <person name="Yu J."/>
            <person name="Hong S."/>
            <person name="Yu X."/>
            <person name="Zou P."/>
            <person name="Chen C."/>
            <person name="Chang X."/>
            <person name="Wang W."/>
            <person name="Lv Y."/>
            <person name="Sun Y."/>
            <person name="Ma L."/>
            <person name="Shen B."/>
            <person name="Zhu C."/>
        </authorList>
    </citation>
    <scope>NUCLEOTIDE SEQUENCE [LARGE SCALE GENOMIC DNA]</scope>
</reference>
<dbReference type="GO" id="GO:0043495">
    <property type="term" value="F:protein-membrane adaptor activity"/>
    <property type="evidence" value="ECO:0007669"/>
    <property type="project" value="TreeGrafter"/>
</dbReference>
<dbReference type="VEuPathDB" id="VectorBase:ASIC002568"/>
<evidence type="ECO:0000256" key="2">
    <source>
        <dbReference type="ARBA" id="ARBA00004623"/>
    </source>
</evidence>
<evidence type="ECO:0000313" key="14">
    <source>
        <dbReference type="EnsemblMetazoa" id="ASIC002568-PA"/>
    </source>
</evidence>
<keyword evidence="8" id="KW-0445">Lipid transport</keyword>
<dbReference type="GO" id="GO:0005789">
    <property type="term" value="C:endoplasmic reticulum membrane"/>
    <property type="evidence" value="ECO:0007669"/>
    <property type="project" value="UniProtKB-SubCell"/>
</dbReference>
<dbReference type="GO" id="GO:0061908">
    <property type="term" value="C:phagophore"/>
    <property type="evidence" value="ECO:0007669"/>
    <property type="project" value="TreeGrafter"/>
</dbReference>
<gene>
    <name evidence="13" type="ORF">ZHAS_00002568</name>
</gene>
<name>A0A084VCJ1_ANOSI</name>
<feature type="compositionally biased region" description="Gly residues" evidence="12">
    <location>
        <begin position="174"/>
        <end position="187"/>
    </location>
</feature>
<organism evidence="13">
    <name type="scientific">Anopheles sinensis</name>
    <name type="common">Mosquito</name>
    <dbReference type="NCBI Taxonomy" id="74873"/>
    <lineage>
        <taxon>Eukaryota</taxon>
        <taxon>Metazoa</taxon>
        <taxon>Ecdysozoa</taxon>
        <taxon>Arthropoda</taxon>
        <taxon>Hexapoda</taxon>
        <taxon>Insecta</taxon>
        <taxon>Pterygota</taxon>
        <taxon>Neoptera</taxon>
        <taxon>Endopterygota</taxon>
        <taxon>Diptera</taxon>
        <taxon>Nematocera</taxon>
        <taxon>Culicoidea</taxon>
        <taxon>Culicidae</taxon>
        <taxon>Anophelinae</taxon>
        <taxon>Anopheles</taxon>
    </lineage>
</organism>
<feature type="compositionally biased region" description="Basic and acidic residues" evidence="12">
    <location>
        <begin position="1715"/>
        <end position="1728"/>
    </location>
</feature>
<feature type="region of interest" description="Disordered" evidence="12">
    <location>
        <begin position="2148"/>
        <end position="2183"/>
    </location>
</feature>
<feature type="region of interest" description="Disordered" evidence="12">
    <location>
        <begin position="1218"/>
        <end position="1251"/>
    </location>
</feature>
<feature type="region of interest" description="Disordered" evidence="12">
    <location>
        <begin position="374"/>
        <end position="421"/>
    </location>
</feature>
<feature type="compositionally biased region" description="Low complexity" evidence="12">
    <location>
        <begin position="1958"/>
        <end position="1974"/>
    </location>
</feature>
<feature type="region of interest" description="Disordered" evidence="12">
    <location>
        <begin position="1497"/>
        <end position="1516"/>
    </location>
</feature>
<feature type="compositionally biased region" description="Gly residues" evidence="12">
    <location>
        <begin position="2148"/>
        <end position="2168"/>
    </location>
</feature>
<dbReference type="GO" id="GO:0032266">
    <property type="term" value="F:phosphatidylinositol-3-phosphate binding"/>
    <property type="evidence" value="ECO:0007669"/>
    <property type="project" value="TreeGrafter"/>
</dbReference>
<keyword evidence="15" id="KW-1185">Reference proteome</keyword>
<feature type="compositionally biased region" description="Basic residues" evidence="12">
    <location>
        <begin position="2399"/>
        <end position="2413"/>
    </location>
</feature>
<keyword evidence="7" id="KW-0072">Autophagy</keyword>
<evidence type="ECO:0000313" key="13">
    <source>
        <dbReference type="EMBL" id="KFB35685.1"/>
    </source>
</evidence>
<dbReference type="GO" id="GO:0000422">
    <property type="term" value="P:autophagy of mitochondrion"/>
    <property type="evidence" value="ECO:0007669"/>
    <property type="project" value="TreeGrafter"/>
</dbReference>
<comment type="catalytic activity">
    <reaction evidence="10">
        <text>a 1,2-diacyl-sn-glycero-3-phospho-L-serine(in) = a 1,2-diacyl-sn-glycero-3-phospho-L-serine(out)</text>
        <dbReference type="Rhea" id="RHEA:38663"/>
        <dbReference type="ChEBI" id="CHEBI:57262"/>
    </reaction>
</comment>
<feature type="compositionally biased region" description="Low complexity" evidence="12">
    <location>
        <begin position="1502"/>
        <end position="1514"/>
    </location>
</feature>
<feature type="region of interest" description="Disordered" evidence="12">
    <location>
        <begin position="491"/>
        <end position="520"/>
    </location>
</feature>
<feature type="region of interest" description="Disordered" evidence="12">
    <location>
        <begin position="1951"/>
        <end position="1982"/>
    </location>
</feature>
<evidence type="ECO:0000256" key="5">
    <source>
        <dbReference type="ARBA" id="ARBA00022448"/>
    </source>
</evidence>
<feature type="compositionally biased region" description="Low complexity" evidence="12">
    <location>
        <begin position="581"/>
        <end position="601"/>
    </location>
</feature>
<evidence type="ECO:0000256" key="12">
    <source>
        <dbReference type="SAM" id="MobiDB-lite"/>
    </source>
</evidence>
<evidence type="ECO:0000256" key="7">
    <source>
        <dbReference type="ARBA" id="ARBA00023006"/>
    </source>
</evidence>
<evidence type="ECO:0000256" key="10">
    <source>
        <dbReference type="ARBA" id="ARBA00024479"/>
    </source>
</evidence>
<feature type="region of interest" description="Disordered" evidence="12">
    <location>
        <begin position="581"/>
        <end position="603"/>
    </location>
</feature>
<proteinExistence type="inferred from homology"/>
<dbReference type="Proteomes" id="UP000030765">
    <property type="component" value="Unassembled WGS sequence"/>
</dbReference>
<dbReference type="GO" id="GO:0000045">
    <property type="term" value="P:autophagosome assembly"/>
    <property type="evidence" value="ECO:0007669"/>
    <property type="project" value="TreeGrafter"/>
</dbReference>
<accession>A0A084VCJ1</accession>
<feature type="region of interest" description="Disordered" evidence="12">
    <location>
        <begin position="2394"/>
        <end position="2417"/>
    </location>
</feature>
<dbReference type="EnsemblMetazoa" id="ASIC002568-RA">
    <property type="protein sequence ID" value="ASIC002568-PA"/>
    <property type="gene ID" value="ASIC002568"/>
</dbReference>
<feature type="compositionally biased region" description="Low complexity" evidence="12">
    <location>
        <begin position="258"/>
        <end position="270"/>
    </location>
</feature>
<evidence type="ECO:0000256" key="9">
    <source>
        <dbReference type="ARBA" id="ARBA00023136"/>
    </source>
</evidence>
<dbReference type="InterPro" id="IPR026849">
    <property type="entry name" value="ATG2"/>
</dbReference>
<feature type="region of interest" description="Disordered" evidence="12">
    <location>
        <begin position="1712"/>
        <end position="1795"/>
    </location>
</feature>
<keyword evidence="6" id="KW-0256">Endoplasmic reticulum</keyword>
<protein>
    <recommendedName>
        <fullName evidence="4">Autophagy-related protein 2</fullName>
    </recommendedName>
</protein>
<dbReference type="EMBL" id="KE524612">
    <property type="protein sequence ID" value="KFB35685.1"/>
    <property type="molecule type" value="Genomic_DNA"/>
</dbReference>
<feature type="region of interest" description="Disordered" evidence="12">
    <location>
        <begin position="1630"/>
        <end position="1666"/>
    </location>
</feature>
<dbReference type="STRING" id="74873.A0A084VCJ1"/>
<dbReference type="PANTHER" id="PTHR13190">
    <property type="entry name" value="AUTOPHAGY-RELATED 2, ISOFORM A"/>
    <property type="match status" value="1"/>
</dbReference>
<dbReference type="OMA" id="VERYTIC"/>
<dbReference type="GO" id="GO:0034045">
    <property type="term" value="C:phagophore assembly site membrane"/>
    <property type="evidence" value="ECO:0007669"/>
    <property type="project" value="UniProtKB-SubCell"/>
</dbReference>
<dbReference type="OrthoDB" id="18982at2759"/>
<dbReference type="GO" id="GO:0061723">
    <property type="term" value="P:glycophagy"/>
    <property type="evidence" value="ECO:0007669"/>
    <property type="project" value="TreeGrafter"/>
</dbReference>
<feature type="compositionally biased region" description="Polar residues" evidence="12">
    <location>
        <begin position="374"/>
        <end position="387"/>
    </location>
</feature>
<dbReference type="PANTHER" id="PTHR13190:SF1">
    <property type="entry name" value="AUTOPHAGY-RELATED 2, ISOFORM A"/>
    <property type="match status" value="1"/>
</dbReference>
<dbReference type="Pfam" id="PF13329">
    <property type="entry name" value="ATG2_CAD"/>
    <property type="match status" value="2"/>
</dbReference>